<evidence type="ECO:0000313" key="4">
    <source>
        <dbReference type="EMBL" id="WZW87148.1"/>
    </source>
</evidence>
<gene>
    <name evidence="4" type="ORF">WMO13_07125</name>
</gene>
<dbReference type="InterPro" id="IPR050179">
    <property type="entry name" value="Trans_hexapeptide_repeat"/>
</dbReference>
<dbReference type="EC" id="2.3.1.-" evidence="4"/>
<comment type="similarity">
    <text evidence="1">Belongs to the transferase hexapeptide repeat family.</text>
</comment>
<dbReference type="CDD" id="cd03349">
    <property type="entry name" value="LbH_XAT"/>
    <property type="match status" value="1"/>
</dbReference>
<dbReference type="Gene3D" id="2.160.10.10">
    <property type="entry name" value="Hexapeptide repeat proteins"/>
    <property type="match status" value="1"/>
</dbReference>
<protein>
    <submittedName>
        <fullName evidence="4">CatB-related O-acetyltransferase</fullName>
        <ecNumber evidence="4">2.3.1.-</ecNumber>
    </submittedName>
</protein>
<evidence type="ECO:0000256" key="3">
    <source>
        <dbReference type="ARBA" id="ARBA00022737"/>
    </source>
</evidence>
<evidence type="ECO:0000313" key="5">
    <source>
        <dbReference type="Proteomes" id="UP001449178"/>
    </source>
</evidence>
<dbReference type="InterPro" id="IPR018357">
    <property type="entry name" value="Hexapep_transf_CS"/>
</dbReference>
<organism evidence="4 5">
    <name type="scientific">Ignatzschineria larvae DSM 13226</name>
    <dbReference type="NCBI Taxonomy" id="1111732"/>
    <lineage>
        <taxon>Bacteria</taxon>
        <taxon>Pseudomonadati</taxon>
        <taxon>Pseudomonadota</taxon>
        <taxon>Gammaproteobacteria</taxon>
        <taxon>Cardiobacteriales</taxon>
        <taxon>Ignatzschineriaceae</taxon>
        <taxon>Ignatzschineria</taxon>
    </lineage>
</organism>
<dbReference type="PANTHER" id="PTHR43300:SF11">
    <property type="entry name" value="ACETYLTRANSFERASE RV3034C-RELATED"/>
    <property type="match status" value="1"/>
</dbReference>
<accession>A0ABZ3BXA1</accession>
<dbReference type="RefSeq" id="WP_051396276.1">
    <property type="nucleotide sequence ID" value="NZ_AZOD01000029.1"/>
</dbReference>
<keyword evidence="2 4" id="KW-0808">Transferase</keyword>
<name>A0ABZ3BXA1_9GAMM</name>
<dbReference type="SUPFAM" id="SSF51161">
    <property type="entry name" value="Trimeric LpxA-like enzymes"/>
    <property type="match status" value="1"/>
</dbReference>
<evidence type="ECO:0000256" key="1">
    <source>
        <dbReference type="ARBA" id="ARBA00007274"/>
    </source>
</evidence>
<dbReference type="PROSITE" id="PS00101">
    <property type="entry name" value="HEXAPEP_TRANSFERASES"/>
    <property type="match status" value="1"/>
</dbReference>
<dbReference type="InterPro" id="IPR011004">
    <property type="entry name" value="Trimer_LpxA-like_sf"/>
</dbReference>
<evidence type="ECO:0000256" key="2">
    <source>
        <dbReference type="ARBA" id="ARBA00022679"/>
    </source>
</evidence>
<dbReference type="GO" id="GO:0016746">
    <property type="term" value="F:acyltransferase activity"/>
    <property type="evidence" value="ECO:0007669"/>
    <property type="project" value="UniProtKB-KW"/>
</dbReference>
<keyword evidence="4" id="KW-0012">Acyltransferase</keyword>
<proteinExistence type="inferred from homology"/>
<keyword evidence="3" id="KW-0677">Repeat</keyword>
<reference evidence="4 5" key="1">
    <citation type="submission" date="2024-03" db="EMBL/GenBank/DDBJ databases">
        <title>Complete Genome Sequence and Annotation of Ignatzschineria larvae DSM 13226.</title>
        <authorList>
            <person name="Cantrell E."/>
            <person name="Burcham Z.M."/>
        </authorList>
    </citation>
    <scope>NUCLEOTIDE SEQUENCE [LARGE SCALE GENOMIC DNA]</scope>
    <source>
        <strain evidence="4 5">DSM 13226</strain>
    </source>
</reference>
<keyword evidence="5" id="KW-1185">Reference proteome</keyword>
<sequence length="260" mass="29773">MSIICEEGSNVTISVTNDLIDFFEENRIYCHEQKNNAPRRWKVGDRLFTLKNIELEPYICYRSGHHLFSLGAFSYSSSVFPLNVQIGRYCSIAYNVRVMGWQHPVSAVTTNVLTCVPSIRWVKIAHEDFGVDNFAYVPTPQKGSINIGHDVWIGQDVLLSQGINIGTGAIIAAGAVVTKDVEPYSIVGGNKAQLIRYRFPEEIRLQLLASKWWEYSFKDLQRLDFSNPIAFIQKFERIQKDLEVWDPSLINVYRYLKNNS</sequence>
<dbReference type="Proteomes" id="UP001449178">
    <property type="component" value="Chromosome"/>
</dbReference>
<dbReference type="EMBL" id="CP150637">
    <property type="protein sequence ID" value="WZW87148.1"/>
    <property type="molecule type" value="Genomic_DNA"/>
</dbReference>
<dbReference type="PANTHER" id="PTHR43300">
    <property type="entry name" value="ACETYLTRANSFERASE"/>
    <property type="match status" value="1"/>
</dbReference>